<gene>
    <name evidence="1" type="ORF">TREES_T100009772</name>
</gene>
<evidence type="ECO:0000313" key="1">
    <source>
        <dbReference type="EMBL" id="ELW65209.1"/>
    </source>
</evidence>
<protein>
    <submittedName>
        <fullName evidence="1">Uncharacterized protein</fullName>
    </submittedName>
</protein>
<dbReference type="InParanoid" id="L9KRU2"/>
<dbReference type="Proteomes" id="UP000011518">
    <property type="component" value="Unassembled WGS sequence"/>
</dbReference>
<reference evidence="2" key="1">
    <citation type="submission" date="2012-07" db="EMBL/GenBank/DDBJ databases">
        <title>Genome of the Chinese tree shrew, a rising model animal genetically related to primates.</title>
        <authorList>
            <person name="Zhang G."/>
            <person name="Fan Y."/>
            <person name="Yao Y."/>
            <person name="Huang Z."/>
        </authorList>
    </citation>
    <scope>NUCLEOTIDE SEQUENCE [LARGE SCALE GENOMIC DNA]</scope>
</reference>
<dbReference type="AlphaFoldDB" id="L9KRU2"/>
<organism evidence="1 2">
    <name type="scientific">Tupaia chinensis</name>
    <name type="common">Chinese tree shrew</name>
    <name type="synonym">Tupaia belangeri chinensis</name>
    <dbReference type="NCBI Taxonomy" id="246437"/>
    <lineage>
        <taxon>Eukaryota</taxon>
        <taxon>Metazoa</taxon>
        <taxon>Chordata</taxon>
        <taxon>Craniata</taxon>
        <taxon>Vertebrata</taxon>
        <taxon>Euteleostomi</taxon>
        <taxon>Mammalia</taxon>
        <taxon>Eutheria</taxon>
        <taxon>Euarchontoglires</taxon>
        <taxon>Scandentia</taxon>
        <taxon>Tupaiidae</taxon>
        <taxon>Tupaia</taxon>
    </lineage>
</organism>
<accession>L9KRU2</accession>
<dbReference type="EMBL" id="KB320699">
    <property type="protein sequence ID" value="ELW65209.1"/>
    <property type="molecule type" value="Genomic_DNA"/>
</dbReference>
<name>L9KRU2_TUPCH</name>
<reference evidence="2" key="2">
    <citation type="journal article" date="2013" name="Nat. Commun.">
        <title>Genome of the Chinese tree shrew.</title>
        <authorList>
            <person name="Fan Y."/>
            <person name="Huang Z.Y."/>
            <person name="Cao C.C."/>
            <person name="Chen C.S."/>
            <person name="Chen Y.X."/>
            <person name="Fan D.D."/>
            <person name="He J."/>
            <person name="Hou H.L."/>
            <person name="Hu L."/>
            <person name="Hu X.T."/>
            <person name="Jiang X.T."/>
            <person name="Lai R."/>
            <person name="Lang Y.S."/>
            <person name="Liang B."/>
            <person name="Liao S.G."/>
            <person name="Mu D."/>
            <person name="Ma Y.Y."/>
            <person name="Niu Y.Y."/>
            <person name="Sun X.Q."/>
            <person name="Xia J.Q."/>
            <person name="Xiao J."/>
            <person name="Xiong Z.Q."/>
            <person name="Xu L."/>
            <person name="Yang L."/>
            <person name="Zhang Y."/>
            <person name="Zhao W."/>
            <person name="Zhao X.D."/>
            <person name="Zheng Y.T."/>
            <person name="Zhou J.M."/>
            <person name="Zhu Y.B."/>
            <person name="Zhang G.J."/>
            <person name="Wang J."/>
            <person name="Yao Y.G."/>
        </authorList>
    </citation>
    <scope>NUCLEOTIDE SEQUENCE [LARGE SCALE GENOMIC DNA]</scope>
</reference>
<sequence length="79" mass="8654">MSSGHGVDYATGTQMTKDALCNAAKVKEEAFEEQMLALELDLAMADVENILRMEHYTSLSGAIRQGTGLTQCCQWLCSH</sequence>
<keyword evidence="2" id="KW-1185">Reference proteome</keyword>
<proteinExistence type="predicted"/>
<evidence type="ECO:0000313" key="2">
    <source>
        <dbReference type="Proteomes" id="UP000011518"/>
    </source>
</evidence>